<dbReference type="AlphaFoldDB" id="A0A6H5H4K4"/>
<proteinExistence type="predicted"/>
<organism evidence="1 2">
    <name type="scientific">Nesidiocoris tenuis</name>
    <dbReference type="NCBI Taxonomy" id="355587"/>
    <lineage>
        <taxon>Eukaryota</taxon>
        <taxon>Metazoa</taxon>
        <taxon>Ecdysozoa</taxon>
        <taxon>Arthropoda</taxon>
        <taxon>Hexapoda</taxon>
        <taxon>Insecta</taxon>
        <taxon>Pterygota</taxon>
        <taxon>Neoptera</taxon>
        <taxon>Paraneoptera</taxon>
        <taxon>Hemiptera</taxon>
        <taxon>Heteroptera</taxon>
        <taxon>Panheteroptera</taxon>
        <taxon>Cimicomorpha</taxon>
        <taxon>Miridae</taxon>
        <taxon>Dicyphina</taxon>
        <taxon>Nesidiocoris</taxon>
    </lineage>
</organism>
<feature type="non-terminal residue" evidence="1">
    <location>
        <position position="76"/>
    </location>
</feature>
<sequence>MARSVSIRTSILDDSAARRSAFALFVMTEVSETVRNGPHASKKAVPRIIREGRKINFDTARPKRVPNAVTRSLQSR</sequence>
<evidence type="ECO:0000313" key="1">
    <source>
        <dbReference type="EMBL" id="CAB0010997.1"/>
    </source>
</evidence>
<dbReference type="EMBL" id="CADCXU010023568">
    <property type="protein sequence ID" value="CAB0010997.1"/>
    <property type="molecule type" value="Genomic_DNA"/>
</dbReference>
<protein>
    <submittedName>
        <fullName evidence="1">Uncharacterized protein</fullName>
    </submittedName>
</protein>
<name>A0A6H5H4K4_9HEMI</name>
<dbReference type="Proteomes" id="UP000479000">
    <property type="component" value="Unassembled WGS sequence"/>
</dbReference>
<gene>
    <name evidence="1" type="ORF">NTEN_LOCUS15990</name>
</gene>
<keyword evidence="2" id="KW-1185">Reference proteome</keyword>
<reference evidence="1 2" key="1">
    <citation type="submission" date="2020-02" db="EMBL/GenBank/DDBJ databases">
        <authorList>
            <person name="Ferguson B K."/>
        </authorList>
    </citation>
    <scope>NUCLEOTIDE SEQUENCE [LARGE SCALE GENOMIC DNA]</scope>
</reference>
<accession>A0A6H5H4K4</accession>
<evidence type="ECO:0000313" key="2">
    <source>
        <dbReference type="Proteomes" id="UP000479000"/>
    </source>
</evidence>